<feature type="domain" description="HAMP" evidence="15">
    <location>
        <begin position="216"/>
        <end position="268"/>
    </location>
</feature>
<evidence type="ECO:0000256" key="4">
    <source>
        <dbReference type="ARBA" id="ARBA00022500"/>
    </source>
</evidence>
<feature type="coiled-coil region" evidence="12">
    <location>
        <begin position="491"/>
        <end position="518"/>
    </location>
</feature>
<organism evidence="16 17">
    <name type="scientific">Achromobacter spanius</name>
    <dbReference type="NCBI Taxonomy" id="217203"/>
    <lineage>
        <taxon>Bacteria</taxon>
        <taxon>Pseudomonadati</taxon>
        <taxon>Pseudomonadota</taxon>
        <taxon>Betaproteobacteria</taxon>
        <taxon>Burkholderiales</taxon>
        <taxon>Alcaligenaceae</taxon>
        <taxon>Achromobacter</taxon>
    </lineage>
</organism>
<evidence type="ECO:0000259" key="15">
    <source>
        <dbReference type="PROSITE" id="PS50885"/>
    </source>
</evidence>
<feature type="domain" description="Methyl-accepting transducer" evidence="14">
    <location>
        <begin position="273"/>
        <end position="502"/>
    </location>
</feature>
<keyword evidence="7 13" id="KW-1133">Transmembrane helix</keyword>
<dbReference type="EMBL" id="CP121261">
    <property type="protein sequence ID" value="WFP09804.1"/>
    <property type="molecule type" value="Genomic_DNA"/>
</dbReference>
<keyword evidence="6 13" id="KW-0812">Transmembrane</keyword>
<sequence>MFKNLSIRAILTTALGVFFALFLLTGVAVHQQLTSNRTSIEVLLDTNLVRANAVDGAGAELLRARLVLLAAQSALLEGKSIDSLTSMQRLDGYTKRASDLIEMARKLPETSTQGKPLFDAALAAYDVYQRDAITPMVAAIRAGKPQDASRLNLEKVTPLGTAFTQAIKSYVDYADDVGQRVARDASTSINGAIVLLLCLLAVVAVLVVSLYAIFARSVFRPLHEAGRLFDRIAGGDLSNRIEQRGNNEIGVLYAAVKRMQDSLSRTVSAVRLGVEEIHTGSREIAAGNIDLSSRTEQQAASLEETAASMDELSSTVKNNADSSRSASQLASAASEVATRGGKAVGDVVGTMRGIADSSKRIADIVGVIDGIAFQTNILALNAAVEAARAGEQGKGFAVVASEVRALAQRSGQAAKEIKGLIDESVQKVSIGSDQVEAAGATMQEIVTSVRRVTDIINEISSASEEQSQGIQQVNQAVSQMDSVTQQNAALVEQAAASAASLEAQAQQLREAVAVFKLQAGGQVIDADAPALGRGVEPVMIGGDWVPS</sequence>
<dbReference type="Pfam" id="PF00672">
    <property type="entry name" value="HAMP"/>
    <property type="match status" value="1"/>
</dbReference>
<accession>A0ABY8GZ78</accession>
<evidence type="ECO:0000256" key="6">
    <source>
        <dbReference type="ARBA" id="ARBA00022692"/>
    </source>
</evidence>
<dbReference type="Pfam" id="PF02203">
    <property type="entry name" value="TarH"/>
    <property type="match status" value="1"/>
</dbReference>
<evidence type="ECO:0000256" key="8">
    <source>
        <dbReference type="ARBA" id="ARBA00023136"/>
    </source>
</evidence>
<evidence type="ECO:0000313" key="17">
    <source>
        <dbReference type="Proteomes" id="UP001214170"/>
    </source>
</evidence>
<comment type="subcellular location">
    <subcellularLocation>
        <location evidence="1">Cell inner membrane</location>
        <topology evidence="1">Multi-pass membrane protein</topology>
    </subcellularLocation>
</comment>
<dbReference type="RefSeq" id="WP_268077451.1">
    <property type="nucleotide sequence ID" value="NZ_CP106885.1"/>
</dbReference>
<keyword evidence="17" id="KW-1185">Reference proteome</keyword>
<dbReference type="PANTHER" id="PTHR43531">
    <property type="entry name" value="PROTEIN ICFG"/>
    <property type="match status" value="1"/>
</dbReference>
<dbReference type="CDD" id="cd11386">
    <property type="entry name" value="MCP_signal"/>
    <property type="match status" value="1"/>
</dbReference>
<keyword evidence="5" id="KW-0997">Cell inner membrane</keyword>
<evidence type="ECO:0000256" key="3">
    <source>
        <dbReference type="ARBA" id="ARBA00022481"/>
    </source>
</evidence>
<dbReference type="PROSITE" id="PS50111">
    <property type="entry name" value="CHEMOTAXIS_TRANSDUC_2"/>
    <property type="match status" value="1"/>
</dbReference>
<dbReference type="Gene3D" id="1.10.287.950">
    <property type="entry name" value="Methyl-accepting chemotaxis protein"/>
    <property type="match status" value="1"/>
</dbReference>
<evidence type="ECO:0000313" key="16">
    <source>
        <dbReference type="EMBL" id="WFP09804.1"/>
    </source>
</evidence>
<dbReference type="SMART" id="SM00304">
    <property type="entry name" value="HAMP"/>
    <property type="match status" value="1"/>
</dbReference>
<reference evidence="16 17" key="1">
    <citation type="submission" date="2023-03" db="EMBL/GenBank/DDBJ databases">
        <title>Achromobacter spanius LIG8.</title>
        <authorList>
            <person name="Shrestha S."/>
        </authorList>
    </citation>
    <scope>NUCLEOTIDE SEQUENCE [LARGE SCALE GENOMIC DNA]</scope>
    <source>
        <strain evidence="16 17">LIG8</strain>
    </source>
</reference>
<feature type="transmembrane region" description="Helical" evidence="13">
    <location>
        <begin position="192"/>
        <end position="214"/>
    </location>
</feature>
<keyword evidence="12" id="KW-0175">Coiled coil</keyword>
<dbReference type="CDD" id="cd06225">
    <property type="entry name" value="HAMP"/>
    <property type="match status" value="1"/>
</dbReference>
<evidence type="ECO:0000256" key="5">
    <source>
        <dbReference type="ARBA" id="ARBA00022519"/>
    </source>
</evidence>
<evidence type="ECO:0000256" key="9">
    <source>
        <dbReference type="ARBA" id="ARBA00023224"/>
    </source>
</evidence>
<evidence type="ECO:0000259" key="14">
    <source>
        <dbReference type="PROSITE" id="PS50111"/>
    </source>
</evidence>
<dbReference type="Proteomes" id="UP001214170">
    <property type="component" value="Chromosome"/>
</dbReference>
<protein>
    <submittedName>
        <fullName evidence="16">Methyl-accepting chemotaxis protein</fullName>
    </submittedName>
</protein>
<dbReference type="Pfam" id="PF00015">
    <property type="entry name" value="MCPsignal"/>
    <property type="match status" value="1"/>
</dbReference>
<keyword evidence="3" id="KW-0488">Methylation</keyword>
<proteinExistence type="inferred from homology"/>
<evidence type="ECO:0000256" key="2">
    <source>
        <dbReference type="ARBA" id="ARBA00022475"/>
    </source>
</evidence>
<evidence type="ECO:0000256" key="10">
    <source>
        <dbReference type="ARBA" id="ARBA00029447"/>
    </source>
</evidence>
<keyword evidence="4" id="KW-0145">Chemotaxis</keyword>
<dbReference type="PROSITE" id="PS50885">
    <property type="entry name" value="HAMP"/>
    <property type="match status" value="1"/>
</dbReference>
<gene>
    <name evidence="16" type="ORF">P8T11_07965</name>
</gene>
<dbReference type="InterPro" id="IPR051310">
    <property type="entry name" value="MCP_chemotaxis"/>
</dbReference>
<dbReference type="InterPro" id="IPR004090">
    <property type="entry name" value="Chemotax_Me-accpt_rcpt"/>
</dbReference>
<dbReference type="PANTHER" id="PTHR43531:SF14">
    <property type="entry name" value="METHYL-ACCEPTING CHEMOTAXIS PROTEIN I-RELATED"/>
    <property type="match status" value="1"/>
</dbReference>
<dbReference type="PRINTS" id="PR00260">
    <property type="entry name" value="CHEMTRNSDUCR"/>
</dbReference>
<evidence type="ECO:0000256" key="12">
    <source>
        <dbReference type="SAM" id="Coils"/>
    </source>
</evidence>
<evidence type="ECO:0000256" key="7">
    <source>
        <dbReference type="ARBA" id="ARBA00022989"/>
    </source>
</evidence>
<dbReference type="SMART" id="SM00283">
    <property type="entry name" value="MA"/>
    <property type="match status" value="1"/>
</dbReference>
<evidence type="ECO:0000256" key="11">
    <source>
        <dbReference type="PROSITE-ProRule" id="PRU00284"/>
    </source>
</evidence>
<evidence type="ECO:0000256" key="1">
    <source>
        <dbReference type="ARBA" id="ARBA00004429"/>
    </source>
</evidence>
<dbReference type="SUPFAM" id="SSF58104">
    <property type="entry name" value="Methyl-accepting chemotaxis protein (MCP) signaling domain"/>
    <property type="match status" value="1"/>
</dbReference>
<keyword evidence="2" id="KW-1003">Cell membrane</keyword>
<dbReference type="InterPro" id="IPR004089">
    <property type="entry name" value="MCPsignal_dom"/>
</dbReference>
<dbReference type="InterPro" id="IPR003660">
    <property type="entry name" value="HAMP_dom"/>
</dbReference>
<dbReference type="InterPro" id="IPR003122">
    <property type="entry name" value="Tar_rcpt_lig-bd"/>
</dbReference>
<keyword evidence="8 13" id="KW-0472">Membrane</keyword>
<comment type="similarity">
    <text evidence="10">Belongs to the methyl-accepting chemotaxis (MCP) protein family.</text>
</comment>
<name>A0ABY8GZ78_9BURK</name>
<evidence type="ECO:0000256" key="13">
    <source>
        <dbReference type="SAM" id="Phobius"/>
    </source>
</evidence>
<keyword evidence="9 11" id="KW-0807">Transducer</keyword>